<comment type="caution">
    <text evidence="3">The sequence shown here is derived from an EMBL/GenBank/DDBJ whole genome shotgun (WGS) entry which is preliminary data.</text>
</comment>
<dbReference type="InterPro" id="IPR019251">
    <property type="entry name" value="DUF2231_TM"/>
</dbReference>
<proteinExistence type="predicted"/>
<evidence type="ECO:0000313" key="3">
    <source>
        <dbReference type="EMBL" id="GJN89537.1"/>
    </source>
</evidence>
<evidence type="ECO:0000256" key="1">
    <source>
        <dbReference type="SAM" id="Phobius"/>
    </source>
</evidence>
<reference evidence="3 4" key="1">
    <citation type="submission" date="2021-12" db="EMBL/GenBank/DDBJ databases">
        <title>High titer production of polyol ester of fatty acids by Rhodotorula paludigena BS15 towards product separation-free biomass refinery.</title>
        <authorList>
            <person name="Mano J."/>
            <person name="Ono H."/>
            <person name="Tanaka T."/>
            <person name="Naito K."/>
            <person name="Sushida H."/>
            <person name="Ike M."/>
            <person name="Tokuyasu K."/>
            <person name="Kitaoka M."/>
        </authorList>
    </citation>
    <scope>NUCLEOTIDE SEQUENCE [LARGE SCALE GENOMIC DNA]</scope>
    <source>
        <strain evidence="3 4">BS15</strain>
    </source>
</reference>
<feature type="transmembrane region" description="Helical" evidence="1">
    <location>
        <begin position="161"/>
        <end position="183"/>
    </location>
</feature>
<sequence>MSDVAKKADAAIRPVAQVGMGQVGNAGHPLHPATVHYPIGLLSIAFTLDALQLAPALTSGLTWLKIMPPAAVVNTISHYTGAAGLLAALPAVATGVMELYGMWTGQTKQKGDVKTTVSDAVEKKDVAGEKLRTTLTHATLNDIVLGIAGYNWWVRRKSSDLILPTTNALLSALAIPLFLYSAYLGGSLVYKYGVGVQRQGVAREIGEKEQKQG</sequence>
<keyword evidence="4" id="KW-1185">Reference proteome</keyword>
<organism evidence="3 4">
    <name type="scientific">Rhodotorula paludigena</name>
    <dbReference type="NCBI Taxonomy" id="86838"/>
    <lineage>
        <taxon>Eukaryota</taxon>
        <taxon>Fungi</taxon>
        <taxon>Dikarya</taxon>
        <taxon>Basidiomycota</taxon>
        <taxon>Pucciniomycotina</taxon>
        <taxon>Microbotryomycetes</taxon>
        <taxon>Sporidiobolales</taxon>
        <taxon>Sporidiobolaceae</taxon>
        <taxon>Rhodotorula</taxon>
    </lineage>
</organism>
<feature type="domain" description="DUF2231" evidence="2">
    <location>
        <begin position="27"/>
        <end position="197"/>
    </location>
</feature>
<dbReference type="Pfam" id="PF09990">
    <property type="entry name" value="DUF2231"/>
    <property type="match status" value="1"/>
</dbReference>
<keyword evidence="1" id="KW-1133">Transmembrane helix</keyword>
<evidence type="ECO:0000313" key="4">
    <source>
        <dbReference type="Proteomes" id="UP001342314"/>
    </source>
</evidence>
<accession>A0AAV5GJB3</accession>
<evidence type="ECO:0000259" key="2">
    <source>
        <dbReference type="Pfam" id="PF09990"/>
    </source>
</evidence>
<name>A0AAV5GJB3_9BASI</name>
<dbReference type="Proteomes" id="UP001342314">
    <property type="component" value="Unassembled WGS sequence"/>
</dbReference>
<dbReference type="AlphaFoldDB" id="A0AAV5GJB3"/>
<keyword evidence="1" id="KW-0472">Membrane</keyword>
<protein>
    <recommendedName>
        <fullName evidence="2">DUF2231 domain-containing protein</fullName>
    </recommendedName>
</protein>
<keyword evidence="1" id="KW-0812">Transmembrane</keyword>
<gene>
    <name evidence="3" type="ORF">Rhopal_002524-T1</name>
</gene>
<dbReference type="EMBL" id="BQKY01000005">
    <property type="protein sequence ID" value="GJN89537.1"/>
    <property type="molecule type" value="Genomic_DNA"/>
</dbReference>